<keyword evidence="1" id="KW-0812">Transmembrane</keyword>
<organism evidence="2 3">
    <name type="scientific">Epicoccum nigrum</name>
    <name type="common">Soil fungus</name>
    <name type="synonym">Epicoccum purpurascens</name>
    <dbReference type="NCBI Taxonomy" id="105696"/>
    <lineage>
        <taxon>Eukaryota</taxon>
        <taxon>Fungi</taxon>
        <taxon>Dikarya</taxon>
        <taxon>Ascomycota</taxon>
        <taxon>Pezizomycotina</taxon>
        <taxon>Dothideomycetes</taxon>
        <taxon>Pleosporomycetidae</taxon>
        <taxon>Pleosporales</taxon>
        <taxon>Pleosporineae</taxon>
        <taxon>Didymellaceae</taxon>
        <taxon>Epicoccum</taxon>
    </lineage>
</organism>
<feature type="transmembrane region" description="Helical" evidence="1">
    <location>
        <begin position="116"/>
        <end position="139"/>
    </location>
</feature>
<feature type="transmembrane region" description="Helical" evidence="1">
    <location>
        <begin position="81"/>
        <end position="104"/>
    </location>
</feature>
<feature type="transmembrane region" description="Helical" evidence="1">
    <location>
        <begin position="9"/>
        <end position="30"/>
    </location>
</feature>
<protein>
    <submittedName>
        <fullName evidence="2">Uncharacterized protein</fullName>
    </submittedName>
</protein>
<proteinExistence type="predicted"/>
<evidence type="ECO:0000313" key="3">
    <source>
        <dbReference type="Proteomes" id="UP000193240"/>
    </source>
</evidence>
<keyword evidence="1" id="KW-0472">Membrane</keyword>
<keyword evidence="3" id="KW-1185">Reference proteome</keyword>
<dbReference type="OMA" id="PVQQWGP"/>
<dbReference type="Proteomes" id="UP000193240">
    <property type="component" value="Unassembled WGS sequence"/>
</dbReference>
<feature type="transmembrane region" description="Helical" evidence="1">
    <location>
        <begin position="193"/>
        <end position="213"/>
    </location>
</feature>
<evidence type="ECO:0000313" key="2">
    <source>
        <dbReference type="EMBL" id="OSS43859.1"/>
    </source>
</evidence>
<sequence>MRNLNGCRVFLLAAPAVLLLFPISVLVLILERISKSILYQHTYRDFRSGEFMITLKGRNSTDSTTNSDIDVAMQIDNAPTLAILGVCLAAYIVCAIDAFGIWELKKVEGTSGHQRMWTWVAAVGNVLLAALSLGVFGWATAVQGSDGGWQSVDDVNKTDREYTRETWACQIERYFPKEGWANGACGTVKATRFLLIPMAISSLLVLVSLWVLIRQRGSLKWLCGGKGRYAGFNNVYELQQGGPPGSYAQGPPGPYVQSPYVQGPPGPYVQGPPQWAPQHYYVVQPAQQWGPPPVPQMMPQMMPQMAPQMMPQEQKTDATASERPVFR</sequence>
<reference evidence="2 3" key="1">
    <citation type="journal article" date="2017" name="Genome Announc.">
        <title>Genome sequence of the saprophytic ascomycete Epicoccum nigrum ICMP 19927 strain isolated from New Zealand.</title>
        <authorList>
            <person name="Fokin M."/>
            <person name="Fleetwood D."/>
            <person name="Weir B.S."/>
            <person name="Villas-Boas S.G."/>
        </authorList>
    </citation>
    <scope>NUCLEOTIDE SEQUENCE [LARGE SCALE GENOMIC DNA]</scope>
    <source>
        <strain evidence="2 3">ICMP 19927</strain>
    </source>
</reference>
<name>A0A1Y2LJS7_EPING</name>
<keyword evidence="1" id="KW-1133">Transmembrane helix</keyword>
<dbReference type="EMBL" id="KZ107861">
    <property type="protein sequence ID" value="OSS43859.1"/>
    <property type="molecule type" value="Genomic_DNA"/>
</dbReference>
<accession>A0A1Y2LJS7</accession>
<gene>
    <name evidence="2" type="ORF">B5807_11657</name>
</gene>
<evidence type="ECO:0000256" key="1">
    <source>
        <dbReference type="SAM" id="Phobius"/>
    </source>
</evidence>
<dbReference type="AlphaFoldDB" id="A0A1Y2LJS7"/>
<dbReference type="InParanoid" id="A0A1Y2LJS7"/>